<proteinExistence type="inferred from homology"/>
<dbReference type="EMBL" id="DAASTJ010000001">
    <property type="protein sequence ID" value="HAE6943227.1"/>
    <property type="molecule type" value="Genomic_DNA"/>
</dbReference>
<reference evidence="8" key="4">
    <citation type="submission" date="2018-07" db="EMBL/GenBank/DDBJ databases">
        <authorList>
            <consortium name="NCBI Pathogen Detection Project"/>
        </authorList>
    </citation>
    <scope>NUCLEOTIDE SEQUENCE</scope>
    <source>
        <strain evidence="8">CDC B1400</strain>
    </source>
</reference>
<feature type="domain" description="Orotidine 5'-phosphate decarboxylase" evidence="6">
    <location>
        <begin position="1"/>
        <end position="164"/>
    </location>
</feature>
<dbReference type="EMBL" id="CP075134">
    <property type="protein sequence ID" value="QWJ58306.1"/>
    <property type="molecule type" value="Genomic_DNA"/>
</dbReference>
<dbReference type="GO" id="GO:0043801">
    <property type="term" value="F:hexulose-6-phosphate synthase activity"/>
    <property type="evidence" value="ECO:0007669"/>
    <property type="project" value="UniProtKB-EC"/>
</dbReference>
<sequence>MTQAVTEIKRCFPQLEVLADLKIMDAGYYESEMAFKAGADYATVLGVTDILTVKGCVDIANKMGKKVVVDMICVPNMPERIRQLEEVKAHILSVHTGADQQTAGREPIEDLRVMVEHTREAGISVAGGINSKSVAKYVALNPDIIIVGSGITHNPDPAKEAAAIKAAMRKGA</sequence>
<evidence type="ECO:0000313" key="7">
    <source>
        <dbReference type="EMBL" id="ECT9639604.1"/>
    </source>
</evidence>
<dbReference type="InterPro" id="IPR017553">
    <property type="entry name" value="3-hexulose-6-phosphate_synth"/>
</dbReference>
<keyword evidence="5 9" id="KW-0456">Lyase</keyword>
<dbReference type="AlphaFoldDB" id="A0A603N289"/>
<reference evidence="9" key="5">
    <citation type="submission" date="2021-05" db="EMBL/GenBank/DDBJ databases">
        <title>Whole genome PacBio Sequel sequence of Salmonella enterica subsp. enterica.</title>
        <authorList>
            <person name="Hoffmann M."/>
            <person name="Balkey M."/>
            <person name="Luo Y."/>
        </authorList>
    </citation>
    <scope>NUCLEOTIDE SEQUENCE</scope>
    <source>
        <strain evidence="9">CFSAN044909</strain>
    </source>
</reference>
<name>A0A603N289_SALET</name>
<gene>
    <name evidence="9" type="ORF">A7S31_011340</name>
    <name evidence="7" type="ORF">CJK13_03985</name>
    <name evidence="8" type="ORF">GNB35_000120</name>
</gene>
<dbReference type="GO" id="GO:0004590">
    <property type="term" value="F:orotidine-5'-phosphate decarboxylase activity"/>
    <property type="evidence" value="ECO:0007669"/>
    <property type="project" value="InterPro"/>
</dbReference>
<dbReference type="Gene3D" id="3.20.20.70">
    <property type="entry name" value="Aldolase class I"/>
    <property type="match status" value="1"/>
</dbReference>
<reference evidence="8" key="2">
    <citation type="journal article" date="2018" name="Genome Biol.">
        <title>SKESA: strategic k-mer extension for scrupulous assemblies.</title>
        <authorList>
            <person name="Souvorov A."/>
            <person name="Agarwala R."/>
            <person name="Lipman D.J."/>
        </authorList>
    </citation>
    <scope>NUCLEOTIDE SEQUENCE</scope>
    <source>
        <strain evidence="8">CDC B1400</strain>
    </source>
</reference>
<evidence type="ECO:0000259" key="6">
    <source>
        <dbReference type="SMART" id="SM00934"/>
    </source>
</evidence>
<reference evidence="7" key="3">
    <citation type="submission" date="2018-07" db="EMBL/GenBank/DDBJ databases">
        <authorList>
            <consortium name="PulseNet: The National Subtyping Network for Foodborne Disease Surveillance"/>
            <person name="Tarr C.L."/>
            <person name="Trees E."/>
            <person name="Katz L.S."/>
            <person name="Carleton-Romer H.A."/>
            <person name="Stroika S."/>
            <person name="Kucerova Z."/>
            <person name="Roache K.F."/>
            <person name="Sabol A.L."/>
            <person name="Besser J."/>
            <person name="Gerner-Smidt P."/>
        </authorList>
    </citation>
    <scope>NUCLEOTIDE SEQUENCE</scope>
    <source>
        <strain evidence="7">2015AM-1903</strain>
    </source>
</reference>
<dbReference type="InterPro" id="IPR001754">
    <property type="entry name" value="OMPdeCOase_dom"/>
</dbReference>
<evidence type="ECO:0000256" key="3">
    <source>
        <dbReference type="ARBA" id="ARBA00006350"/>
    </source>
</evidence>
<dbReference type="EC" id="4.1.2.43" evidence="4"/>
<evidence type="ECO:0000256" key="5">
    <source>
        <dbReference type="ARBA" id="ARBA00023239"/>
    </source>
</evidence>
<dbReference type="SMART" id="SM00934">
    <property type="entry name" value="OMPdecase"/>
    <property type="match status" value="1"/>
</dbReference>
<evidence type="ECO:0000313" key="8">
    <source>
        <dbReference type="EMBL" id="HAE6943227.1"/>
    </source>
</evidence>
<evidence type="ECO:0000256" key="4">
    <source>
        <dbReference type="ARBA" id="ARBA00012890"/>
    </source>
</evidence>
<reference evidence="9" key="1">
    <citation type="submission" date="2016-09" db="EMBL/GenBank/DDBJ databases">
        <authorList>
            <person name="Bell R."/>
        </authorList>
    </citation>
    <scope>NUCLEOTIDE SEQUENCE</scope>
    <source>
        <strain evidence="9">CFSAN044909</strain>
    </source>
</reference>
<protein>
    <recommendedName>
        <fullName evidence="4">3-hexulose-6-phosphate synthase</fullName>
        <ecNumber evidence="4">4.1.2.43</ecNumber>
    </recommendedName>
</protein>
<dbReference type="RefSeq" id="WP_077905601.1">
    <property type="nucleotide sequence ID" value="NZ_CP023512.1"/>
</dbReference>
<comment type="pathway">
    <text evidence="2">One-carbon metabolism; formaldehyde assimilation via RuMP pathway; D-fructose 6-phosphate from D-ribulose 5-phosphate and formaldehyde: step 1/2.</text>
</comment>
<dbReference type="PANTHER" id="PTHR35039:SF3">
    <property type="entry name" value="3-KETO-L-GULONATE-6-PHOSPHATE DECARBOXYLASE SGBH-RELATED"/>
    <property type="match status" value="1"/>
</dbReference>
<comment type="similarity">
    <text evidence="3">Belongs to the HPS/KGPDC family. HPS subfamily.</text>
</comment>
<comment type="catalytic activity">
    <reaction evidence="1">
        <text>D-ribulose 5-phosphate + formaldehyde = D-arabino-hex-3-ulose 6-phosphate</text>
        <dbReference type="Rhea" id="RHEA:25201"/>
        <dbReference type="ChEBI" id="CHEBI:16842"/>
        <dbReference type="ChEBI" id="CHEBI:58121"/>
        <dbReference type="ChEBI" id="CHEBI:58542"/>
        <dbReference type="EC" id="4.1.2.43"/>
    </reaction>
</comment>
<dbReference type="EMBL" id="AAKOLH010000002">
    <property type="protein sequence ID" value="ECT9639604.1"/>
    <property type="molecule type" value="Genomic_DNA"/>
</dbReference>
<dbReference type="PANTHER" id="PTHR35039">
    <property type="entry name" value="3-KETO-L-GULONATE-6-PHOSPHATE DECARBOXYLASE SGBH-RELATED"/>
    <property type="match status" value="1"/>
</dbReference>
<evidence type="ECO:0000256" key="1">
    <source>
        <dbReference type="ARBA" id="ARBA00000718"/>
    </source>
</evidence>
<evidence type="ECO:0000256" key="2">
    <source>
        <dbReference type="ARBA" id="ARBA00005014"/>
    </source>
</evidence>
<dbReference type="InterPro" id="IPR013785">
    <property type="entry name" value="Aldolase_TIM"/>
</dbReference>
<dbReference type="Pfam" id="PF00215">
    <property type="entry name" value="OMPdecase"/>
    <property type="match status" value="1"/>
</dbReference>
<organism evidence="7">
    <name type="scientific">Salmonella enterica subsp. enterica serovar Saintpaul</name>
    <dbReference type="NCBI Taxonomy" id="90105"/>
    <lineage>
        <taxon>Bacteria</taxon>
        <taxon>Pseudomonadati</taxon>
        <taxon>Pseudomonadota</taxon>
        <taxon>Gammaproteobacteria</taxon>
        <taxon>Enterobacterales</taxon>
        <taxon>Enterobacteriaceae</taxon>
        <taxon>Salmonella</taxon>
    </lineage>
</organism>
<dbReference type="InterPro" id="IPR011060">
    <property type="entry name" value="RibuloseP-bd_barrel"/>
</dbReference>
<evidence type="ECO:0000313" key="9">
    <source>
        <dbReference type="EMBL" id="QWJ58306.1"/>
    </source>
</evidence>
<dbReference type="NCBIfam" id="TIGR03128">
    <property type="entry name" value="RuMP_HxlA"/>
    <property type="match status" value="1"/>
</dbReference>
<dbReference type="GO" id="GO:0006207">
    <property type="term" value="P:'de novo' pyrimidine nucleobase biosynthetic process"/>
    <property type="evidence" value="ECO:0007669"/>
    <property type="project" value="InterPro"/>
</dbReference>
<dbReference type="SUPFAM" id="SSF51366">
    <property type="entry name" value="Ribulose-phoshate binding barrel"/>
    <property type="match status" value="1"/>
</dbReference>
<accession>A0A603N289</accession>
<dbReference type="GO" id="GO:0019854">
    <property type="term" value="P:L-ascorbic acid catabolic process"/>
    <property type="evidence" value="ECO:0007669"/>
    <property type="project" value="TreeGrafter"/>
</dbReference>
<dbReference type="GO" id="GO:0033982">
    <property type="term" value="F:3-dehydro-L-gulonate-6-phosphate decarboxylase activity"/>
    <property type="evidence" value="ECO:0007669"/>
    <property type="project" value="TreeGrafter"/>
</dbReference>